<dbReference type="STRING" id="1679170.AC625_00080"/>
<dbReference type="Pfam" id="PF07441">
    <property type="entry name" value="BofA"/>
    <property type="match status" value="1"/>
</dbReference>
<dbReference type="RefSeq" id="WP_049683511.1">
    <property type="nucleotide sequence ID" value="NZ_LFZW01000001.1"/>
</dbReference>
<protein>
    <submittedName>
        <fullName evidence="2">Sigma-K factor-processing regulatory protein BofA</fullName>
    </submittedName>
</protein>
<dbReference type="InterPro" id="IPR010001">
    <property type="entry name" value="BofA"/>
</dbReference>
<keyword evidence="1" id="KW-0812">Transmembrane</keyword>
<dbReference type="Proteomes" id="UP000037146">
    <property type="component" value="Unassembled WGS sequence"/>
</dbReference>
<sequence length="87" mass="9007">MEPIVIVGVIAGLIVLLLFVGAPIRPIRLIGQGVVKLIIGAVFLFFLNVLGNQVGIHVPINLATSAVAGILGIPGVATLAAIDYWII</sequence>
<accession>A0A0K9H0T8</accession>
<feature type="transmembrane region" description="Helical" evidence="1">
    <location>
        <begin position="6"/>
        <end position="25"/>
    </location>
</feature>
<proteinExistence type="predicted"/>
<reference evidence="3" key="1">
    <citation type="submission" date="2015-07" db="EMBL/GenBank/DDBJ databases">
        <title>Genome sequencing project for genomic taxonomy and phylogenomics of Bacillus-like bacteria.</title>
        <authorList>
            <person name="Liu B."/>
            <person name="Wang J."/>
            <person name="Zhu Y."/>
            <person name="Liu G."/>
            <person name="Chen Q."/>
            <person name="Chen Z."/>
            <person name="Lan J."/>
            <person name="Che J."/>
            <person name="Ge C."/>
            <person name="Shi H."/>
            <person name="Pan Z."/>
            <person name="Liu X."/>
        </authorList>
    </citation>
    <scope>NUCLEOTIDE SEQUENCE [LARGE SCALE GENOMIC DNA]</scope>
    <source>
        <strain evidence="3">FJAT-27997</strain>
    </source>
</reference>
<keyword evidence="3" id="KW-1185">Reference proteome</keyword>
<evidence type="ECO:0000313" key="2">
    <source>
        <dbReference type="EMBL" id="KMY52152.1"/>
    </source>
</evidence>
<evidence type="ECO:0000256" key="1">
    <source>
        <dbReference type="SAM" id="Phobius"/>
    </source>
</evidence>
<keyword evidence="1" id="KW-0472">Membrane</keyword>
<feature type="transmembrane region" description="Helical" evidence="1">
    <location>
        <begin position="62"/>
        <end position="86"/>
    </location>
</feature>
<evidence type="ECO:0000313" key="3">
    <source>
        <dbReference type="Proteomes" id="UP000037146"/>
    </source>
</evidence>
<gene>
    <name evidence="2" type="ORF">AC625_00080</name>
</gene>
<feature type="transmembrane region" description="Helical" evidence="1">
    <location>
        <begin position="37"/>
        <end position="56"/>
    </location>
</feature>
<organism evidence="2 3">
    <name type="scientific">Peribacillus loiseleuriae</name>
    <dbReference type="NCBI Taxonomy" id="1679170"/>
    <lineage>
        <taxon>Bacteria</taxon>
        <taxon>Bacillati</taxon>
        <taxon>Bacillota</taxon>
        <taxon>Bacilli</taxon>
        <taxon>Bacillales</taxon>
        <taxon>Bacillaceae</taxon>
        <taxon>Peribacillus</taxon>
    </lineage>
</organism>
<dbReference type="AlphaFoldDB" id="A0A0K9H0T8"/>
<dbReference type="NCBIfam" id="TIGR02862">
    <property type="entry name" value="spore_BofA"/>
    <property type="match status" value="1"/>
</dbReference>
<name>A0A0K9H0T8_9BACI</name>
<keyword evidence="1" id="KW-1133">Transmembrane helix</keyword>
<dbReference type="OrthoDB" id="2692225at2"/>
<dbReference type="EMBL" id="LFZW01000001">
    <property type="protein sequence ID" value="KMY52152.1"/>
    <property type="molecule type" value="Genomic_DNA"/>
</dbReference>
<comment type="caution">
    <text evidence="2">The sequence shown here is derived from an EMBL/GenBank/DDBJ whole genome shotgun (WGS) entry which is preliminary data.</text>
</comment>
<dbReference type="PATRIC" id="fig|1679170.3.peg.15"/>